<keyword evidence="4 6" id="KW-0479">Metal-binding</keyword>
<name>A0A6A6XA45_9PLEO</name>
<evidence type="ECO:0000256" key="4">
    <source>
        <dbReference type="ARBA" id="ARBA00022723"/>
    </source>
</evidence>
<keyword evidence="3 6" id="KW-0349">Heme</keyword>
<dbReference type="InterPro" id="IPR001128">
    <property type="entry name" value="Cyt_P450"/>
</dbReference>
<proteinExistence type="inferred from homology"/>
<comment type="cofactor">
    <cofactor evidence="1 6">
        <name>heme</name>
        <dbReference type="ChEBI" id="CHEBI:30413"/>
    </cofactor>
</comment>
<evidence type="ECO:0000256" key="2">
    <source>
        <dbReference type="ARBA" id="ARBA00010617"/>
    </source>
</evidence>
<dbReference type="InterPro" id="IPR002403">
    <property type="entry name" value="Cyt_P450_E_grp-IV"/>
</dbReference>
<dbReference type="InterPro" id="IPR017972">
    <property type="entry name" value="Cyt_P450_CS"/>
</dbReference>
<dbReference type="GO" id="GO:0005506">
    <property type="term" value="F:iron ion binding"/>
    <property type="evidence" value="ECO:0007669"/>
    <property type="project" value="InterPro"/>
</dbReference>
<dbReference type="PRINTS" id="PR00465">
    <property type="entry name" value="EP450IV"/>
</dbReference>
<evidence type="ECO:0000256" key="6">
    <source>
        <dbReference type="PIRSR" id="PIRSR602403-1"/>
    </source>
</evidence>
<dbReference type="PANTHER" id="PTHR24304">
    <property type="entry name" value="CYTOCHROME P450 FAMILY 7"/>
    <property type="match status" value="1"/>
</dbReference>
<dbReference type="InterPro" id="IPR050529">
    <property type="entry name" value="CYP450_sterol_14alpha_dmase"/>
</dbReference>
<dbReference type="OrthoDB" id="1470350at2759"/>
<dbReference type="GO" id="GO:0008395">
    <property type="term" value="F:steroid hydroxylase activity"/>
    <property type="evidence" value="ECO:0007669"/>
    <property type="project" value="TreeGrafter"/>
</dbReference>
<accession>A0A6A6XA45</accession>
<dbReference type="EMBL" id="MU001929">
    <property type="protein sequence ID" value="KAF2793410.1"/>
    <property type="molecule type" value="Genomic_DNA"/>
</dbReference>
<sequence>MALHNKLLSALEDAYLWRPSTRDACITALAYLVWRVWTFNISPRLHPERPLIYPYWVPWVGNIASFLQNSNRTITQARLFFKNTRQPFTLVLGGQNVYIITSAQDTIAALKNVSQLSFDSYLKDMSARFGMSPTIINAAWRAHENTSSHPGGAIASQQLLPGPHMSHLQDSLLGRIHQILTWKNIPKFVVRENRGSEKVVSLLHLVRHTFTESTTQALFGEALQQVEPDIVAALGQFDYESWKFTYQVPPFLSLSMLPAKAIAQDGLRRYFELPESERAGACWMVQALETEIRALGGGSRDISASMMMLYWVATTNAWKATFWMVCQILYDPKLRRRVEEEIAPHMSKDLSHSGLQDQLNTLPLLNAIYCETLRTTASSISVRDVLEDCFISNVKLQKGSRLIIPFRQMLLDENVFGPDAEVFNPERFLHNPALVKNPSFRPFGGGATFCPGRFVAQQGAVTIVALLLSRLRIALSNPDQKFPIPNETKPCLGILDLKDDMDVLVTMNEGIGRVRSSKME</sequence>
<dbReference type="GO" id="GO:0016705">
    <property type="term" value="F:oxidoreductase activity, acting on paired donors, with incorporation or reduction of molecular oxygen"/>
    <property type="evidence" value="ECO:0007669"/>
    <property type="project" value="InterPro"/>
</dbReference>
<dbReference type="AlphaFoldDB" id="A0A6A6XA45"/>
<dbReference type="SUPFAM" id="SSF48264">
    <property type="entry name" value="Cytochrome P450"/>
    <property type="match status" value="1"/>
</dbReference>
<dbReference type="PROSITE" id="PS00086">
    <property type="entry name" value="CYTOCHROME_P450"/>
    <property type="match status" value="1"/>
</dbReference>
<protein>
    <submittedName>
        <fullName evidence="8">Cytochrome P450</fullName>
    </submittedName>
</protein>
<evidence type="ECO:0000256" key="3">
    <source>
        <dbReference type="ARBA" id="ARBA00022617"/>
    </source>
</evidence>
<keyword evidence="7" id="KW-0503">Monooxygenase</keyword>
<dbReference type="CDD" id="cd11040">
    <property type="entry name" value="CYP7_CYP8-like"/>
    <property type="match status" value="1"/>
</dbReference>
<evidence type="ECO:0000313" key="9">
    <source>
        <dbReference type="Proteomes" id="UP000799757"/>
    </source>
</evidence>
<gene>
    <name evidence="8" type="ORF">K505DRAFT_375375</name>
</gene>
<dbReference type="Pfam" id="PF00067">
    <property type="entry name" value="p450"/>
    <property type="match status" value="1"/>
</dbReference>
<dbReference type="Proteomes" id="UP000799757">
    <property type="component" value="Unassembled WGS sequence"/>
</dbReference>
<evidence type="ECO:0000313" key="8">
    <source>
        <dbReference type="EMBL" id="KAF2793410.1"/>
    </source>
</evidence>
<keyword evidence="7" id="KW-0560">Oxidoreductase</keyword>
<keyword evidence="9" id="KW-1185">Reference proteome</keyword>
<evidence type="ECO:0000256" key="5">
    <source>
        <dbReference type="ARBA" id="ARBA00023004"/>
    </source>
</evidence>
<dbReference type="PANTHER" id="PTHR24304:SF2">
    <property type="entry name" value="24-HYDROXYCHOLESTEROL 7-ALPHA-HYDROXYLASE"/>
    <property type="match status" value="1"/>
</dbReference>
<comment type="similarity">
    <text evidence="2 7">Belongs to the cytochrome P450 family.</text>
</comment>
<dbReference type="Gene3D" id="1.10.630.10">
    <property type="entry name" value="Cytochrome P450"/>
    <property type="match status" value="1"/>
</dbReference>
<keyword evidence="5 6" id="KW-0408">Iron</keyword>
<evidence type="ECO:0000256" key="7">
    <source>
        <dbReference type="RuleBase" id="RU000461"/>
    </source>
</evidence>
<evidence type="ECO:0000256" key="1">
    <source>
        <dbReference type="ARBA" id="ARBA00001971"/>
    </source>
</evidence>
<dbReference type="GO" id="GO:0020037">
    <property type="term" value="F:heme binding"/>
    <property type="evidence" value="ECO:0007669"/>
    <property type="project" value="InterPro"/>
</dbReference>
<feature type="binding site" description="axial binding residue" evidence="6">
    <location>
        <position position="450"/>
    </location>
    <ligand>
        <name>heme</name>
        <dbReference type="ChEBI" id="CHEBI:30413"/>
    </ligand>
    <ligandPart>
        <name>Fe</name>
        <dbReference type="ChEBI" id="CHEBI:18248"/>
    </ligandPart>
</feature>
<organism evidence="8 9">
    <name type="scientific">Melanomma pulvis-pyrius CBS 109.77</name>
    <dbReference type="NCBI Taxonomy" id="1314802"/>
    <lineage>
        <taxon>Eukaryota</taxon>
        <taxon>Fungi</taxon>
        <taxon>Dikarya</taxon>
        <taxon>Ascomycota</taxon>
        <taxon>Pezizomycotina</taxon>
        <taxon>Dothideomycetes</taxon>
        <taxon>Pleosporomycetidae</taxon>
        <taxon>Pleosporales</taxon>
        <taxon>Melanommataceae</taxon>
        <taxon>Melanomma</taxon>
    </lineage>
</organism>
<dbReference type="InterPro" id="IPR036396">
    <property type="entry name" value="Cyt_P450_sf"/>
</dbReference>
<reference evidence="8" key="1">
    <citation type="journal article" date="2020" name="Stud. Mycol.">
        <title>101 Dothideomycetes genomes: a test case for predicting lifestyles and emergence of pathogens.</title>
        <authorList>
            <person name="Haridas S."/>
            <person name="Albert R."/>
            <person name="Binder M."/>
            <person name="Bloem J."/>
            <person name="Labutti K."/>
            <person name="Salamov A."/>
            <person name="Andreopoulos B."/>
            <person name="Baker S."/>
            <person name="Barry K."/>
            <person name="Bills G."/>
            <person name="Bluhm B."/>
            <person name="Cannon C."/>
            <person name="Castanera R."/>
            <person name="Culley D."/>
            <person name="Daum C."/>
            <person name="Ezra D."/>
            <person name="Gonzalez J."/>
            <person name="Henrissat B."/>
            <person name="Kuo A."/>
            <person name="Liang C."/>
            <person name="Lipzen A."/>
            <person name="Lutzoni F."/>
            <person name="Magnuson J."/>
            <person name="Mondo S."/>
            <person name="Nolan M."/>
            <person name="Ohm R."/>
            <person name="Pangilinan J."/>
            <person name="Park H.-J."/>
            <person name="Ramirez L."/>
            <person name="Alfaro M."/>
            <person name="Sun H."/>
            <person name="Tritt A."/>
            <person name="Yoshinaga Y."/>
            <person name="Zwiers L.-H."/>
            <person name="Turgeon B."/>
            <person name="Goodwin S."/>
            <person name="Spatafora J."/>
            <person name="Crous P."/>
            <person name="Grigoriev I."/>
        </authorList>
    </citation>
    <scope>NUCLEOTIDE SEQUENCE</scope>
    <source>
        <strain evidence="8">CBS 109.77</strain>
    </source>
</reference>